<reference evidence="3 4" key="1">
    <citation type="submission" date="2016-10" db="EMBL/GenBank/DDBJ databases">
        <authorList>
            <person name="de Groot N.N."/>
        </authorList>
    </citation>
    <scope>NUCLEOTIDE SEQUENCE [LARGE SCALE GENOMIC DNA]</scope>
    <source>
        <strain evidence="3 4">CBS 141442</strain>
    </source>
</reference>
<keyword evidence="2" id="KW-0812">Transmembrane</keyword>
<dbReference type="AlphaFoldDB" id="A0A1L0DUT9"/>
<name>A0A1L0DUT9_9ASCO</name>
<feature type="coiled-coil region" evidence="1">
    <location>
        <begin position="218"/>
        <end position="245"/>
    </location>
</feature>
<evidence type="ECO:0000256" key="1">
    <source>
        <dbReference type="SAM" id="Coils"/>
    </source>
</evidence>
<keyword evidence="2" id="KW-1133">Transmembrane helix</keyword>
<sequence length="414" mass="48011">MDTSDRHMSQLRTSIFDKAWERFSNEHQPGIIALLEEIEQQLDLKSGFLSLDELIIKKLQQLCYQISAPYTKEDMLNMTVNALSDIKIMDIRRNKMYGNFSDGYSIYKDNHDNIMYRMDQMDENDCMKLDLDSASSLHTKYYESDIDDTASLMACDSNWIERSPSILDCPVDDIDDFKLHKVLEDLRTRHVSIHLGFHDIDTKLAGIKEQNGKDLEFLDKLMANNELIRDRMHDMRTELNELTTALLVLKDVEDLGNLSPATTKKITNILVDSDTDEQLTNKVDAVQLTPIRMADAILDLENGTIGEMEQMHTRIEERELSKKDNRNETSNVMELKTDEMGSRHEINILVKKDNVGKKKDRYMEHKDLKNELDSSQKKELIKPGMEVMHTKTNSFNLSIPVLFLILALMAYWKY</sequence>
<keyword evidence="2" id="KW-0472">Membrane</keyword>
<dbReference type="Proteomes" id="UP000182334">
    <property type="component" value="Chromosome V"/>
</dbReference>
<gene>
    <name evidence="3" type="ORF">SAMEA4029010_CIC11G00000000374</name>
</gene>
<keyword evidence="1" id="KW-0175">Coiled coil</keyword>
<organism evidence="3 4">
    <name type="scientific">Sungouiella intermedia</name>
    <dbReference type="NCBI Taxonomy" id="45354"/>
    <lineage>
        <taxon>Eukaryota</taxon>
        <taxon>Fungi</taxon>
        <taxon>Dikarya</taxon>
        <taxon>Ascomycota</taxon>
        <taxon>Saccharomycotina</taxon>
        <taxon>Pichiomycetes</taxon>
        <taxon>Metschnikowiaceae</taxon>
        <taxon>Sungouiella</taxon>
    </lineage>
</organism>
<evidence type="ECO:0000313" key="4">
    <source>
        <dbReference type="Proteomes" id="UP000182334"/>
    </source>
</evidence>
<proteinExistence type="predicted"/>
<dbReference type="EMBL" id="LT635760">
    <property type="protein sequence ID" value="SGZ56102.1"/>
    <property type="molecule type" value="Genomic_DNA"/>
</dbReference>
<accession>A0A1L0DUT9</accession>
<keyword evidence="4" id="KW-1185">Reference proteome</keyword>
<protein>
    <submittedName>
        <fullName evidence="3">CIC11C00000000374</fullName>
    </submittedName>
</protein>
<dbReference type="OrthoDB" id="10385711at2759"/>
<evidence type="ECO:0000256" key="2">
    <source>
        <dbReference type="SAM" id="Phobius"/>
    </source>
</evidence>
<evidence type="ECO:0000313" key="3">
    <source>
        <dbReference type="EMBL" id="SGZ56102.1"/>
    </source>
</evidence>
<feature type="transmembrane region" description="Helical" evidence="2">
    <location>
        <begin position="395"/>
        <end position="412"/>
    </location>
</feature>